<feature type="transmembrane region" description="Helical" evidence="1">
    <location>
        <begin position="84"/>
        <end position="105"/>
    </location>
</feature>
<dbReference type="AlphaFoldDB" id="A0A812BUN1"/>
<keyword evidence="1" id="KW-1133">Transmembrane helix</keyword>
<evidence type="ECO:0000256" key="1">
    <source>
        <dbReference type="SAM" id="Phobius"/>
    </source>
</evidence>
<sequence length="320" mass="37619">MILPFKIPTVIKCLWAAISKSLHVYSHVKLFFLSFFLFLLDSILIVVCFLFFRKSISSFLSLPGLHKESFISLYSFFLDSMKSLVCLLLFLKAINFFLSFFLSGWTPYRHWFVFSFRKSSFSSTLLISGLHYHLHILFRVLLLLFSLPLKHHDQNTPATILLHHFLFVHNYQSITFCSFTSINQSLSIRSHLSINHFLFVHIYQSITFYLFTSINQSHSICSHLSITFCSLTPINHFLFVNTYQSITFYSFVFINQPLSIRSYLSSNHFLFVHIHQSTTFYSFTSINQPLSIRSHPSINHFLFVHIHQSLSIRSYLFLKK</sequence>
<keyword evidence="3" id="KW-1185">Reference proteome</keyword>
<evidence type="ECO:0000313" key="3">
    <source>
        <dbReference type="Proteomes" id="UP000597762"/>
    </source>
</evidence>
<gene>
    <name evidence="2" type="ORF">SPHA_23937</name>
</gene>
<protein>
    <submittedName>
        <fullName evidence="2">Uncharacterized protein</fullName>
    </submittedName>
</protein>
<comment type="caution">
    <text evidence="2">The sequence shown here is derived from an EMBL/GenBank/DDBJ whole genome shotgun (WGS) entry which is preliminary data.</text>
</comment>
<keyword evidence="1" id="KW-0812">Transmembrane</keyword>
<evidence type="ECO:0000313" key="2">
    <source>
        <dbReference type="EMBL" id="CAE1243674.1"/>
    </source>
</evidence>
<organism evidence="2 3">
    <name type="scientific">Acanthosepion pharaonis</name>
    <name type="common">Pharaoh cuttlefish</name>
    <name type="synonym">Sepia pharaonis</name>
    <dbReference type="NCBI Taxonomy" id="158019"/>
    <lineage>
        <taxon>Eukaryota</taxon>
        <taxon>Metazoa</taxon>
        <taxon>Spiralia</taxon>
        <taxon>Lophotrochozoa</taxon>
        <taxon>Mollusca</taxon>
        <taxon>Cephalopoda</taxon>
        <taxon>Coleoidea</taxon>
        <taxon>Decapodiformes</taxon>
        <taxon>Sepiida</taxon>
        <taxon>Sepiina</taxon>
        <taxon>Sepiidae</taxon>
        <taxon>Acanthosepion</taxon>
    </lineage>
</organism>
<feature type="transmembrane region" description="Helical" evidence="1">
    <location>
        <begin position="30"/>
        <end position="52"/>
    </location>
</feature>
<accession>A0A812BUN1</accession>
<proteinExistence type="predicted"/>
<reference evidence="2" key="1">
    <citation type="submission" date="2021-01" db="EMBL/GenBank/DDBJ databases">
        <authorList>
            <person name="Li R."/>
            <person name="Bekaert M."/>
        </authorList>
    </citation>
    <scope>NUCLEOTIDE SEQUENCE</scope>
    <source>
        <strain evidence="2">Farmed</strain>
    </source>
</reference>
<dbReference type="Proteomes" id="UP000597762">
    <property type="component" value="Unassembled WGS sequence"/>
</dbReference>
<feature type="transmembrane region" description="Helical" evidence="1">
    <location>
        <begin position="125"/>
        <end position="145"/>
    </location>
</feature>
<name>A0A812BUN1_ACAPH</name>
<keyword evidence="1" id="KW-0472">Membrane</keyword>
<dbReference type="EMBL" id="CAHIKZ030000888">
    <property type="protein sequence ID" value="CAE1243674.1"/>
    <property type="molecule type" value="Genomic_DNA"/>
</dbReference>